<evidence type="ECO:0000256" key="1">
    <source>
        <dbReference type="SAM" id="MobiDB-lite"/>
    </source>
</evidence>
<feature type="region of interest" description="Disordered" evidence="1">
    <location>
        <begin position="1305"/>
        <end position="1588"/>
    </location>
</feature>
<feature type="compositionally biased region" description="Polar residues" evidence="1">
    <location>
        <begin position="1193"/>
        <end position="1205"/>
    </location>
</feature>
<gene>
    <name evidence="2" type="ORF">Ocin01_11880</name>
</gene>
<feature type="compositionally biased region" description="Polar residues" evidence="1">
    <location>
        <begin position="241"/>
        <end position="257"/>
    </location>
</feature>
<feature type="region of interest" description="Disordered" evidence="1">
    <location>
        <begin position="390"/>
        <end position="435"/>
    </location>
</feature>
<feature type="region of interest" description="Disordered" evidence="1">
    <location>
        <begin position="2109"/>
        <end position="2137"/>
    </location>
</feature>
<feature type="compositionally biased region" description="Low complexity" evidence="1">
    <location>
        <begin position="45"/>
        <end position="63"/>
    </location>
</feature>
<feature type="region of interest" description="Disordered" evidence="1">
    <location>
        <begin position="936"/>
        <end position="1004"/>
    </location>
</feature>
<organism evidence="2 3">
    <name type="scientific">Orchesella cincta</name>
    <name type="common">Springtail</name>
    <name type="synonym">Podura cincta</name>
    <dbReference type="NCBI Taxonomy" id="48709"/>
    <lineage>
        <taxon>Eukaryota</taxon>
        <taxon>Metazoa</taxon>
        <taxon>Ecdysozoa</taxon>
        <taxon>Arthropoda</taxon>
        <taxon>Hexapoda</taxon>
        <taxon>Collembola</taxon>
        <taxon>Entomobryomorpha</taxon>
        <taxon>Entomobryoidea</taxon>
        <taxon>Orchesellidae</taxon>
        <taxon>Orchesellinae</taxon>
        <taxon>Orchesella</taxon>
    </lineage>
</organism>
<feature type="region of interest" description="Disordered" evidence="1">
    <location>
        <begin position="609"/>
        <end position="731"/>
    </location>
</feature>
<feature type="compositionally biased region" description="Low complexity" evidence="1">
    <location>
        <begin position="1240"/>
        <end position="1265"/>
    </location>
</feature>
<feature type="compositionally biased region" description="Pro residues" evidence="1">
    <location>
        <begin position="636"/>
        <end position="664"/>
    </location>
</feature>
<feature type="compositionally biased region" description="Low complexity" evidence="1">
    <location>
        <begin position="1603"/>
        <end position="1635"/>
    </location>
</feature>
<name>A0A1D2MPE3_ORCCI</name>
<feature type="compositionally biased region" description="Low complexity" evidence="1">
    <location>
        <begin position="157"/>
        <end position="175"/>
    </location>
</feature>
<evidence type="ECO:0000313" key="2">
    <source>
        <dbReference type="EMBL" id="ODM94798.1"/>
    </source>
</evidence>
<feature type="region of interest" description="Disordered" evidence="1">
    <location>
        <begin position="1281"/>
        <end position="1300"/>
    </location>
</feature>
<feature type="region of interest" description="Disordered" evidence="1">
    <location>
        <begin position="1020"/>
        <end position="1267"/>
    </location>
</feature>
<feature type="compositionally biased region" description="Low complexity" evidence="1">
    <location>
        <begin position="1498"/>
        <end position="1523"/>
    </location>
</feature>
<feature type="region of interest" description="Disordered" evidence="1">
    <location>
        <begin position="771"/>
        <end position="797"/>
    </location>
</feature>
<feature type="compositionally biased region" description="Basic and acidic residues" evidence="1">
    <location>
        <begin position="565"/>
        <end position="574"/>
    </location>
</feature>
<feature type="region of interest" description="Disordered" evidence="1">
    <location>
        <begin position="541"/>
        <end position="575"/>
    </location>
</feature>
<feature type="compositionally biased region" description="Polar residues" evidence="1">
    <location>
        <begin position="952"/>
        <end position="961"/>
    </location>
</feature>
<feature type="compositionally biased region" description="Pro residues" evidence="1">
    <location>
        <begin position="289"/>
        <end position="299"/>
    </location>
</feature>
<sequence length="2137" mass="233307">MAHARDGGTATRGGRRGPPPQNQNQQYGPPPQQQQGGYGPPAQPPQQGGLWPAPQQQQGGYSSPPQPPQQGYGPPPQQQNQQYGPPPQQSQGGYSSPPQQPQQGYGAPAQQQQGGYSSPPQQGYGAPPQQQYGPPPQEQYGPPADTTMPSQGGYDYSTNMPSSSSEPSTPMEMSTGFEESMVNTVTEDTMMPPSSDATTFMTEPSTTTSEDPMMMEGYTDSAMETTTLQPNTAYGPPQFQGGYNSINQQYGAPNQQYGAPPQQEYGAPVPPQNNAPPPSPPDTNDINYSPPPYLVPPGLPGEDSTTMASTSTSTQVAPGEPYQPQIGNPLFGGMQDPRNLPPAGDPDSSSTTMATGSGSDPPEENAPAGGAFDPVILDSATSESTTVISTINGVGDTSTFRSFYKGGSPQPKHPYTPTTTESTGPSGGGLFGATAASRPNVDFLNHDTKLRPGLQVSNPFPDLFYATSGQQDNLPDNPNDSFYQKYPITSSVEFGNKIPSPQSLGNVYFKNPEFSTRRPILFGNFLKQDPIPLDTPPAPLNSSAVANSRAVHTPDNTPFTPYYNDKNRRPDEGTVKPTVLYKSTGITNKIPSTANVPNIYYSVKDKVSKEGVVGEEDNPRRRGGGAGPDIPVMFAPSPPPPSPTVSMKAPPPSPPQMSPIPISPTYPTAYAASNLSYPSASSSSGSSGFGGSAASSNNYWTNASPKPLMMSPPAPNNIHVEVSGKSEDSYWTNASPKPLPMPRQMDNDIEVDNFNIKVPYNKNLGRIRALRRKPKLGERSDTEENSGSTERSSENRRIVRIKSDMIWTTTQRPTTYHLTTAMPPTSLPTSGGKMKIRVKTKQALEKERHLISFEEEDASSILSPYWTQSSTTTSNKPEFAISGTSAPTTAVYMAATPAEMTMTPRPVLSVKLYGKKKESDGWKALNSKVEEEEVENVSSVYLSHPGFDSGNRRPSSTSTEKPTQDDQDSEGTFLLGRIADALRGGRRRRPPPRGHFSTSGNSAGKYMMMTQVPDFFHQDELPEEDNEGGGHAEVEVVSPYGDVKEYSSSNSNSNSGLGASSPVVNGNKGSSHYHGHSYEEDYTRKKFTATDAVAQGQHPNHYHLDDDPYFREGPESTFPSPNVFSREREQSQVTPRPTAFERVPPPHDFDSGERNRFNAFEGPSSPSPNPPKNHNNFGNNNQNNYEHPPQPFQDFQVTTPGSDFTSPAYDENPLQFFRDATPLAPQGPTSKPHEDHHHQNQNQGGFGNNINNQQQNQQFSQQPQNLPSFIDNSAELRFNNENQNNNQNQFGNGRFNDQINQHQNQNNFHSESSTGRPPTPPEPQPNFRPPGRDNDNFNGNVHQQNIPDPTAFGLGHSAPVGMGGDSSPPPLRGFNTQVPNFEDSNPNLQQPPRFGPTSGPPEGLPPRFAGPGPSLQPPEGLPPRFPPEGLPPRFGGPGDLPPIPNFDDLGQIPDIFGFRNVHSQQQPTHAPPQPTFPDIPSQFDFSSPPTTALQQSVQNILQGDNGNNNGNEFNNNQNQQQTNPSPTQSIGVPSPPGSFDVPQYLGETGSKTYQDGKDPNKISLTYDDTGAAGFLDPPVVRNQEGRGGQKHVDVNQVSLTQNQQQNGQQFQNENQNQNQQGGNFQNQNVNNQFPNQNPPPQQVFPNNGPTQFPPRFQNNGPTQFPAQNQNQNQAPHTPIFEESRNEDITQTRDQILSNFGPQQDPEDFPQNPNVGIQSSPQPPLQNHRQPTRRPFGTKLNKERPINPFDEFTGEFENPFGELLLPQRNKQNQNQNEFPPQNQNQPQFNLQEQQLGPSPFPPQQFPSTPQPPVFSVTPFDQPDFTRFDIPGGNPHLNFNQQQNNFHGGSTVAPPPPTAIDLAALNQNQNGPQPTKPKLNEYTIYTNPDDVDITIDGNGAAPTQNFEHLRRRSDNLQQRRKKRRRNQMKAQRAQAGGRRGGRAVRLKPIGGSSAEEGRKRKRYYMLKRSGEQDDGNSTENGGKVKLDTIEELEDETDEKATLAMSKELFSNFFGAFGGGTDPEEVKMLEELLHNSTLVASPENTEENKSTVEKYRHLFEEQDSKLQISTTAASIVVSTSGGSGVTKEWTSVEAATTNATILLSNETFSNYNFSNVHQPPPRSLSLGSSATTRNQSKEAG</sequence>
<feature type="compositionally biased region" description="Polar residues" evidence="1">
    <location>
        <begin position="1710"/>
        <end position="1728"/>
    </location>
</feature>
<feature type="compositionally biased region" description="Low complexity" evidence="1">
    <location>
        <begin position="1172"/>
        <end position="1184"/>
    </location>
</feature>
<feature type="compositionally biased region" description="Polar residues" evidence="1">
    <location>
        <begin position="1336"/>
        <end position="1347"/>
    </location>
</feature>
<feature type="compositionally biased region" description="Polar residues" evidence="1">
    <location>
        <begin position="2122"/>
        <end position="2131"/>
    </location>
</feature>
<feature type="compositionally biased region" description="Basic and acidic residues" evidence="1">
    <location>
        <begin position="1144"/>
        <end position="1156"/>
    </location>
</feature>
<protein>
    <submittedName>
        <fullName evidence="2">TM2 domain-containing protein</fullName>
    </submittedName>
</protein>
<feature type="compositionally biased region" description="Basic and acidic residues" evidence="1">
    <location>
        <begin position="1102"/>
        <end position="1114"/>
    </location>
</feature>
<feature type="region of interest" description="Disordered" evidence="1">
    <location>
        <begin position="1603"/>
        <end position="1674"/>
    </location>
</feature>
<dbReference type="STRING" id="48709.A0A1D2MPE3"/>
<feature type="compositionally biased region" description="Low complexity" evidence="1">
    <location>
        <begin position="78"/>
        <end position="143"/>
    </location>
</feature>
<feature type="region of interest" description="Disordered" evidence="1">
    <location>
        <begin position="227"/>
        <end position="377"/>
    </location>
</feature>
<feature type="compositionally biased region" description="Pro residues" evidence="1">
    <location>
        <begin position="1317"/>
        <end position="1328"/>
    </location>
</feature>
<dbReference type="Proteomes" id="UP000094527">
    <property type="component" value="Unassembled WGS sequence"/>
</dbReference>
<feature type="region of interest" description="Disordered" evidence="1">
    <location>
        <begin position="1895"/>
        <end position="1958"/>
    </location>
</feature>
<feature type="region of interest" description="Disordered" evidence="1">
    <location>
        <begin position="1"/>
        <end position="214"/>
    </location>
</feature>
<comment type="caution">
    <text evidence="2">The sequence shown here is derived from an EMBL/GenBank/DDBJ whole genome shotgun (WGS) entry which is preliminary data.</text>
</comment>
<feature type="compositionally biased region" description="Polar residues" evidence="1">
    <location>
        <begin position="1656"/>
        <end position="1666"/>
    </location>
</feature>
<feature type="compositionally biased region" description="Low complexity" evidence="1">
    <location>
        <begin position="198"/>
        <end position="210"/>
    </location>
</feature>
<reference evidence="2 3" key="1">
    <citation type="journal article" date="2016" name="Genome Biol. Evol.">
        <title>Gene Family Evolution Reflects Adaptation to Soil Environmental Stressors in the Genome of the Collembolan Orchesella cincta.</title>
        <authorList>
            <person name="Faddeeva-Vakhrusheva A."/>
            <person name="Derks M.F."/>
            <person name="Anvar S.Y."/>
            <person name="Agamennone V."/>
            <person name="Suring W."/>
            <person name="Smit S."/>
            <person name="van Straalen N.M."/>
            <person name="Roelofs D."/>
        </authorList>
    </citation>
    <scope>NUCLEOTIDE SEQUENCE [LARGE SCALE GENOMIC DNA]</scope>
    <source>
        <tissue evidence="2">Mixed pool</tissue>
    </source>
</reference>
<feature type="compositionally biased region" description="Pro residues" evidence="1">
    <location>
        <begin position="1414"/>
        <end position="1430"/>
    </location>
</feature>
<feature type="compositionally biased region" description="Polar residues" evidence="1">
    <location>
        <begin position="390"/>
        <end position="401"/>
    </location>
</feature>
<feature type="compositionally biased region" description="Polar residues" evidence="1">
    <location>
        <begin position="1374"/>
        <end position="1390"/>
    </location>
</feature>
<evidence type="ECO:0000313" key="3">
    <source>
        <dbReference type="Proteomes" id="UP000094527"/>
    </source>
</evidence>
<feature type="compositionally biased region" description="Basic residues" evidence="1">
    <location>
        <begin position="1916"/>
        <end position="1925"/>
    </location>
</feature>
<feature type="compositionally biased region" description="Polar residues" evidence="1">
    <location>
        <begin position="1483"/>
        <end position="1497"/>
    </location>
</feature>
<feature type="compositionally biased region" description="Pro residues" evidence="1">
    <location>
        <begin position="268"/>
        <end position="281"/>
    </location>
</feature>
<feature type="compositionally biased region" description="Polar residues" evidence="1">
    <location>
        <begin position="1056"/>
        <end position="1070"/>
    </location>
</feature>
<accession>A0A1D2MPE3</accession>
<feature type="compositionally biased region" description="Low complexity" evidence="1">
    <location>
        <begin position="348"/>
        <end position="359"/>
    </location>
</feature>
<proteinExistence type="predicted"/>
<feature type="compositionally biased region" description="Pro residues" evidence="1">
    <location>
        <begin position="64"/>
        <end position="77"/>
    </location>
</feature>
<keyword evidence="3" id="KW-1185">Reference proteome</keyword>
<dbReference type="EMBL" id="LJIJ01000748">
    <property type="protein sequence ID" value="ODM94798.1"/>
    <property type="molecule type" value="Genomic_DNA"/>
</dbReference>
<dbReference type="OMA" id="FNNNGPM"/>
<feature type="compositionally biased region" description="Low complexity" evidence="1">
    <location>
        <begin position="300"/>
        <end position="314"/>
    </location>
</feature>
<feature type="compositionally biased region" description="Low complexity" evidence="1">
    <location>
        <begin position="669"/>
        <end position="699"/>
    </location>
</feature>
<feature type="region of interest" description="Disordered" evidence="1">
    <location>
        <begin position="1697"/>
        <end position="1747"/>
    </location>
</feature>